<dbReference type="InterPro" id="IPR054827">
    <property type="entry name" value="thermosome_alpha"/>
</dbReference>
<dbReference type="PROSITE" id="PS00750">
    <property type="entry name" value="TCP1_1"/>
    <property type="match status" value="1"/>
</dbReference>
<evidence type="ECO:0000256" key="9">
    <source>
        <dbReference type="ARBA" id="ARBA00049360"/>
    </source>
</evidence>
<reference evidence="13 14" key="1">
    <citation type="submission" date="2024-08" db="EMBL/GenBank/DDBJ databases">
        <title>The draft genome of Apodemus speciosus.</title>
        <authorList>
            <person name="Nabeshima K."/>
            <person name="Suzuki S."/>
            <person name="Onuma M."/>
        </authorList>
    </citation>
    <scope>NUCLEOTIDE SEQUENCE [LARGE SCALE GENOMIC DNA]</scope>
    <source>
        <strain evidence="13">IB14-021</strain>
    </source>
</reference>
<dbReference type="PRINTS" id="PR00304">
    <property type="entry name" value="TCOMPLEXTCP1"/>
</dbReference>
<keyword evidence="6 12" id="KW-0067">ATP-binding</keyword>
<dbReference type="NCBIfam" id="NF041083">
    <property type="entry name" value="thermosome_beta"/>
    <property type="match status" value="1"/>
</dbReference>
<gene>
    <name evidence="13" type="ORF">APTSU1_001576600</name>
</gene>
<evidence type="ECO:0000256" key="1">
    <source>
        <dbReference type="ARBA" id="ARBA00004496"/>
    </source>
</evidence>
<dbReference type="InterPro" id="IPR012715">
    <property type="entry name" value="Chap_CCT_alpha"/>
</dbReference>
<proteinExistence type="inferred from homology"/>
<comment type="catalytic activity">
    <reaction evidence="9">
        <text>ATP + H2O = ADP + phosphate + H(+)</text>
        <dbReference type="Rhea" id="RHEA:13065"/>
        <dbReference type="ChEBI" id="CHEBI:15377"/>
        <dbReference type="ChEBI" id="CHEBI:15378"/>
        <dbReference type="ChEBI" id="CHEBI:30616"/>
        <dbReference type="ChEBI" id="CHEBI:43474"/>
        <dbReference type="ChEBI" id="CHEBI:456216"/>
    </reaction>
</comment>
<dbReference type="InterPro" id="IPR027409">
    <property type="entry name" value="GroEL-like_apical_dom_sf"/>
</dbReference>
<comment type="function">
    <text evidence="10">Component of the chaperonin-containing T-complex (TRiC), a molecular chaperone complex that assists the folding of actin, tubulin and other proteins upon ATP hydrolysis. The TRiC complex mediates the folding of WRAP53/TCAB1, thereby regulating telomere maintenance. As part of the TRiC complex may play a role in the assembly of BBSome, a complex involved in ciliogenesis regulating transports vesicles to the cilia.</text>
</comment>
<dbReference type="Pfam" id="PF00118">
    <property type="entry name" value="Cpn60_TCP1"/>
    <property type="match status" value="1"/>
</dbReference>
<evidence type="ECO:0000256" key="5">
    <source>
        <dbReference type="ARBA" id="ARBA00022741"/>
    </source>
</evidence>
<evidence type="ECO:0000256" key="10">
    <source>
        <dbReference type="ARBA" id="ARBA00093360"/>
    </source>
</evidence>
<comment type="caution">
    <text evidence="13">The sequence shown here is derived from an EMBL/GenBank/DDBJ whole genome shotgun (WGS) entry which is preliminary data.</text>
</comment>
<dbReference type="NCBIfam" id="NF041082">
    <property type="entry name" value="thermosome_alpha"/>
    <property type="match status" value="1"/>
</dbReference>
<name>A0ABQ0FMQ3_APOSI</name>
<evidence type="ECO:0000256" key="7">
    <source>
        <dbReference type="ARBA" id="ARBA00023186"/>
    </source>
</evidence>
<evidence type="ECO:0000256" key="11">
    <source>
        <dbReference type="ARBA" id="ARBA00093495"/>
    </source>
</evidence>
<keyword evidence="14" id="KW-1185">Reference proteome</keyword>
<dbReference type="Gene3D" id="3.30.260.10">
    <property type="entry name" value="TCP-1-like chaperonin intermediate domain"/>
    <property type="match status" value="1"/>
</dbReference>
<evidence type="ECO:0000313" key="14">
    <source>
        <dbReference type="Proteomes" id="UP001623349"/>
    </source>
</evidence>
<evidence type="ECO:0000256" key="8">
    <source>
        <dbReference type="ARBA" id="ARBA00030049"/>
    </source>
</evidence>
<dbReference type="InterPro" id="IPR017998">
    <property type="entry name" value="Chaperone_TCP-1"/>
</dbReference>
<dbReference type="Gene3D" id="1.10.560.10">
    <property type="entry name" value="GroEL-like equatorial domain"/>
    <property type="match status" value="1"/>
</dbReference>
<evidence type="ECO:0000256" key="3">
    <source>
        <dbReference type="ARBA" id="ARBA00014424"/>
    </source>
</evidence>
<evidence type="ECO:0000313" key="13">
    <source>
        <dbReference type="EMBL" id="GAB1300528.1"/>
    </source>
</evidence>
<dbReference type="SUPFAM" id="SSF52029">
    <property type="entry name" value="GroEL apical domain-like"/>
    <property type="match status" value="1"/>
</dbReference>
<keyword evidence="4" id="KW-0963">Cytoplasm</keyword>
<keyword evidence="7 12" id="KW-0143">Chaperone</keyword>
<dbReference type="SUPFAM" id="SSF54849">
    <property type="entry name" value="GroEL-intermediate domain like"/>
    <property type="match status" value="1"/>
</dbReference>
<dbReference type="Proteomes" id="UP001623349">
    <property type="component" value="Unassembled WGS sequence"/>
</dbReference>
<dbReference type="InterPro" id="IPR053374">
    <property type="entry name" value="TCP-1_chaperonin"/>
</dbReference>
<dbReference type="EMBL" id="BAAFST010000017">
    <property type="protein sequence ID" value="GAB1300528.1"/>
    <property type="molecule type" value="Genomic_DNA"/>
</dbReference>
<evidence type="ECO:0000256" key="2">
    <source>
        <dbReference type="ARBA" id="ARBA00008020"/>
    </source>
</evidence>
<dbReference type="Gene3D" id="3.50.7.10">
    <property type="entry name" value="GroEL"/>
    <property type="match status" value="1"/>
</dbReference>
<evidence type="ECO:0000256" key="4">
    <source>
        <dbReference type="ARBA" id="ARBA00022490"/>
    </source>
</evidence>
<dbReference type="PANTHER" id="PTHR11353">
    <property type="entry name" value="CHAPERONIN"/>
    <property type="match status" value="1"/>
</dbReference>
<dbReference type="InterPro" id="IPR027410">
    <property type="entry name" value="TCP-1-like_intermed_sf"/>
</dbReference>
<dbReference type="CDD" id="cd03335">
    <property type="entry name" value="TCP1_alpha"/>
    <property type="match status" value="1"/>
</dbReference>
<dbReference type="SUPFAM" id="SSF48592">
    <property type="entry name" value="GroEL equatorial domain-like"/>
    <property type="match status" value="1"/>
</dbReference>
<comment type="subcellular location">
    <subcellularLocation>
        <location evidence="1">Cytoplasm</location>
    </subcellularLocation>
</comment>
<dbReference type="PROSITE" id="PS00995">
    <property type="entry name" value="TCP1_3"/>
    <property type="match status" value="1"/>
</dbReference>
<sequence>MEGPLSVFGDRSTGEAIRSQNVMAAASIANIVKSSLGPVGLDKMLVDDIGDVTITNDGATILKLLEVEHPAAKVLCELADLQDKEVGDGTTSVVIIAAELLKNADELVKQKIHPTSVISGYRLACNFSGYAYGIDEKCLDLKRGSSSMEAVRYINENLIINTDELGRDCLINAAKTSMSSKIIGINDIRGQPRYPVNSVNILKAHGRSQIESMLINGYALNCVVGSQGMPKRILNAKIACLDFSLQKTKMKLGVQVIITDPEKLDQIRQRESDITKERIQKILATGANVILTTGGIDDMCLKYFVEAGAMAVRRVLKRDLKRIAKASGASILSTLANLEGEETFEATMLGQAEEVVQERICDDELILIKNTKARTSASIILRGANDFMCDEMERSLHDALCVVKRVLESKSVVPGGGAVEAALSIYLENYATSMGSREQLAIAEFARSLLVIPNTLAVNAAQDSTDLVAKLRAFHNEAQVNPERKNLKWIGLDLVHGKPRDNKQAGVFEPTIVKVKSLKFATEAAITILRIDDLIKLHPESKDDKHGSYENAVHSGALDD</sequence>
<organism evidence="13 14">
    <name type="scientific">Apodemus speciosus</name>
    <name type="common">Large Japanese field mouse</name>
    <dbReference type="NCBI Taxonomy" id="105296"/>
    <lineage>
        <taxon>Eukaryota</taxon>
        <taxon>Metazoa</taxon>
        <taxon>Chordata</taxon>
        <taxon>Craniata</taxon>
        <taxon>Vertebrata</taxon>
        <taxon>Euteleostomi</taxon>
        <taxon>Mammalia</taxon>
        <taxon>Eutheria</taxon>
        <taxon>Euarchontoglires</taxon>
        <taxon>Glires</taxon>
        <taxon>Rodentia</taxon>
        <taxon>Myomorpha</taxon>
        <taxon>Muroidea</taxon>
        <taxon>Muridae</taxon>
        <taxon>Murinae</taxon>
        <taxon>Apodemus</taxon>
    </lineage>
</organism>
<dbReference type="PROSITE" id="PS00751">
    <property type="entry name" value="TCP1_2"/>
    <property type="match status" value="1"/>
</dbReference>
<dbReference type="InterPro" id="IPR027413">
    <property type="entry name" value="GROEL-like_equatorial_sf"/>
</dbReference>
<keyword evidence="5 12" id="KW-0547">Nucleotide-binding</keyword>
<dbReference type="InterPro" id="IPR002194">
    <property type="entry name" value="Chaperonin_TCP-1_CS"/>
</dbReference>
<dbReference type="InterPro" id="IPR002423">
    <property type="entry name" value="Cpn60/GroEL/TCP-1"/>
</dbReference>
<protein>
    <recommendedName>
        <fullName evidence="3">T-complex protein 1 subunit alpha</fullName>
    </recommendedName>
    <alternativeName>
        <fullName evidence="8">CCT-alpha</fullName>
    </alternativeName>
</protein>
<comment type="similarity">
    <text evidence="2 12">Belongs to the TCP-1 chaperonin family.</text>
</comment>
<evidence type="ECO:0000256" key="6">
    <source>
        <dbReference type="ARBA" id="ARBA00022840"/>
    </source>
</evidence>
<evidence type="ECO:0000256" key="12">
    <source>
        <dbReference type="RuleBase" id="RU004187"/>
    </source>
</evidence>
<accession>A0ABQ0FMQ3</accession>
<comment type="subunit">
    <text evidence="11">Component of the chaperonin-containing T-complex (TRiC), a hexadecamer composed of two identical back-to-back stacked rings enclosing a protein folding chamber. Each ring is made up of eight different subunits: TCP1/CCT1, CCT2, CCT3, CCT4, CCT5, CCT6A/CCT6, CCT7, CCT8. Interacts with PACRG. Interacts with GBA1. Interacts with DLEC1.</text>
</comment>